<evidence type="ECO:0000313" key="2">
    <source>
        <dbReference type="EMBL" id="OQR70551.1"/>
    </source>
</evidence>
<reference evidence="2 3" key="1">
    <citation type="journal article" date="2017" name="Gigascience">
        <title>Draft genome of the honey bee ectoparasitic mite, Tropilaelaps mercedesae, is shaped by the parasitic life history.</title>
        <authorList>
            <person name="Dong X."/>
            <person name="Armstrong S.D."/>
            <person name="Xia D."/>
            <person name="Makepeace B.L."/>
            <person name="Darby A.C."/>
            <person name="Kadowaki T."/>
        </authorList>
    </citation>
    <scope>NUCLEOTIDE SEQUENCE [LARGE SCALE GENOMIC DNA]</scope>
    <source>
        <strain evidence="2">Wuxi-XJTLU</strain>
    </source>
</reference>
<comment type="caution">
    <text evidence="2">The sequence shown here is derived from an EMBL/GenBank/DDBJ whole genome shotgun (WGS) entry which is preliminary data.</text>
</comment>
<feature type="region of interest" description="Disordered" evidence="1">
    <location>
        <begin position="27"/>
        <end position="55"/>
    </location>
</feature>
<dbReference type="InParanoid" id="A0A1V9XAX9"/>
<sequence length="55" mass="6109">MARIYGAHESGSRTFDVYRRNLSVPTAVVTSSGDTSDKCNGPVTTRLRPEERPRL</sequence>
<protein>
    <submittedName>
        <fullName evidence="2">Uncharacterized protein</fullName>
    </submittedName>
</protein>
<name>A0A1V9XAX9_9ACAR</name>
<dbReference type="Proteomes" id="UP000192247">
    <property type="component" value="Unassembled WGS sequence"/>
</dbReference>
<gene>
    <name evidence="2" type="ORF">BIW11_04135</name>
</gene>
<accession>A0A1V9XAX9</accession>
<dbReference type="AlphaFoldDB" id="A0A1V9XAX9"/>
<proteinExistence type="predicted"/>
<keyword evidence="3" id="KW-1185">Reference proteome</keyword>
<organism evidence="2 3">
    <name type="scientific">Tropilaelaps mercedesae</name>
    <dbReference type="NCBI Taxonomy" id="418985"/>
    <lineage>
        <taxon>Eukaryota</taxon>
        <taxon>Metazoa</taxon>
        <taxon>Ecdysozoa</taxon>
        <taxon>Arthropoda</taxon>
        <taxon>Chelicerata</taxon>
        <taxon>Arachnida</taxon>
        <taxon>Acari</taxon>
        <taxon>Parasitiformes</taxon>
        <taxon>Mesostigmata</taxon>
        <taxon>Gamasina</taxon>
        <taxon>Dermanyssoidea</taxon>
        <taxon>Laelapidae</taxon>
        <taxon>Tropilaelaps</taxon>
    </lineage>
</organism>
<evidence type="ECO:0000313" key="3">
    <source>
        <dbReference type="Proteomes" id="UP000192247"/>
    </source>
</evidence>
<dbReference type="EMBL" id="MNPL01017179">
    <property type="protein sequence ID" value="OQR70551.1"/>
    <property type="molecule type" value="Genomic_DNA"/>
</dbReference>
<evidence type="ECO:0000256" key="1">
    <source>
        <dbReference type="SAM" id="MobiDB-lite"/>
    </source>
</evidence>